<name>A0A4Z1KEE4_9HELO</name>
<gene>
    <name evidence="2" type="ORF">BPOR_0507g00020</name>
</gene>
<dbReference type="OrthoDB" id="3553547at2759"/>
<dbReference type="AlphaFoldDB" id="A0A4Z1KEE4"/>
<dbReference type="Proteomes" id="UP000297280">
    <property type="component" value="Unassembled WGS sequence"/>
</dbReference>
<accession>A0A4Z1KEE4</accession>
<feature type="compositionally biased region" description="Basic and acidic residues" evidence="1">
    <location>
        <begin position="13"/>
        <end position="26"/>
    </location>
</feature>
<reference evidence="2 3" key="1">
    <citation type="submission" date="2017-12" db="EMBL/GenBank/DDBJ databases">
        <title>Comparative genomics of Botrytis spp.</title>
        <authorList>
            <person name="Valero-Jimenez C.A."/>
            <person name="Tapia P."/>
            <person name="Veloso J."/>
            <person name="Silva-Moreno E."/>
            <person name="Staats M."/>
            <person name="Valdes J.H."/>
            <person name="Van Kan J.A.L."/>
        </authorList>
    </citation>
    <scope>NUCLEOTIDE SEQUENCE [LARGE SCALE GENOMIC DNA]</scope>
    <source>
        <strain evidence="2 3">MUCL3349</strain>
    </source>
</reference>
<organism evidence="2 3">
    <name type="scientific">Botrytis porri</name>
    <dbReference type="NCBI Taxonomy" id="87229"/>
    <lineage>
        <taxon>Eukaryota</taxon>
        <taxon>Fungi</taxon>
        <taxon>Dikarya</taxon>
        <taxon>Ascomycota</taxon>
        <taxon>Pezizomycotina</taxon>
        <taxon>Leotiomycetes</taxon>
        <taxon>Helotiales</taxon>
        <taxon>Sclerotiniaceae</taxon>
        <taxon>Botrytis</taxon>
    </lineage>
</organism>
<sequence>MRSFWASIFGRPKNTEDSKSESHQNERAGLFPPGTMAEEVANISKNGEEFNRDQGDELDERGNDGQSESRAEKYRSRLNNLLQGMNKWQEVLSAELQARQKMREVGFKRSAVSRADASFMKEIQRLQAEGQLEAFKQLSKLADACQSARDGLGPLEYEGFEAQKKLQGTVWELQQVEDALFESFASELGESYEESSVTSGSSSAHDILEIPPPAIVKNHGIRNQHDEDTGDQFCPPTNIITDIERQQILSETPLYITDPVNKQSVVHDLRMLLSNEENQPVPAVRFRHSAKSGSSVNGSSEGPLPLDQNSMEKLKNPLLLGLDNQEGLFLQEPHYDPTLLLDPEISEQVNDEGQQLEPTSGSDSGAFDFDMLEDKDMSTFTTKQHSSTESFPELLTQFGTKRDRINKWLLHKMLISRSEASLIGLQLQTESDSSPSPWAKLIVAYFQFDYNTSKPANSQEGKNMSTMGKISEIQ</sequence>
<evidence type="ECO:0000256" key="1">
    <source>
        <dbReference type="SAM" id="MobiDB-lite"/>
    </source>
</evidence>
<dbReference type="EMBL" id="PQXO01000506">
    <property type="protein sequence ID" value="TGO84411.1"/>
    <property type="molecule type" value="Genomic_DNA"/>
</dbReference>
<feature type="region of interest" description="Disordered" evidence="1">
    <location>
        <begin position="1"/>
        <end position="72"/>
    </location>
</feature>
<evidence type="ECO:0000313" key="2">
    <source>
        <dbReference type="EMBL" id="TGO84411.1"/>
    </source>
</evidence>
<feature type="compositionally biased region" description="Basic and acidic residues" evidence="1">
    <location>
        <begin position="46"/>
        <end position="72"/>
    </location>
</feature>
<comment type="caution">
    <text evidence="2">The sequence shown here is derived from an EMBL/GenBank/DDBJ whole genome shotgun (WGS) entry which is preliminary data.</text>
</comment>
<protein>
    <submittedName>
        <fullName evidence="2">Uncharacterized protein</fullName>
    </submittedName>
</protein>
<evidence type="ECO:0000313" key="3">
    <source>
        <dbReference type="Proteomes" id="UP000297280"/>
    </source>
</evidence>
<keyword evidence="3" id="KW-1185">Reference proteome</keyword>
<proteinExistence type="predicted"/>